<dbReference type="InterPro" id="IPR013012">
    <property type="entry name" value="PTS_EIIB_3"/>
</dbReference>
<sequence>MAEKVIMLACAAGMSTSLMVQKIQEAATAEGKDYEVFAKSTADVEQQLNSDKIPNVVLLGPQVSYLKNDIKTKTDAKGIPMDVMPMMDYGMMNGVNILKFAEDLMEN</sequence>
<dbReference type="EMBL" id="CP009223">
    <property type="protein sequence ID" value="AIM63291.1"/>
    <property type="molecule type" value="Genomic_DNA"/>
</dbReference>
<evidence type="ECO:0000256" key="7">
    <source>
        <dbReference type="PROSITE-ProRule" id="PRU00423"/>
    </source>
</evidence>
<accession>A0A075U189</accession>
<keyword evidence="1" id="KW-0813">Transport</keyword>
<dbReference type="AlphaFoldDB" id="A0A075U189"/>
<dbReference type="SUPFAM" id="SSF52794">
    <property type="entry name" value="PTS system IIB component-like"/>
    <property type="match status" value="1"/>
</dbReference>
<protein>
    <submittedName>
        <fullName evidence="9">Cellobiose PTS, EIIB</fullName>
    </submittedName>
</protein>
<dbReference type="PROSITE" id="PS51100">
    <property type="entry name" value="PTS_EIIB_TYPE_3"/>
    <property type="match status" value="1"/>
</dbReference>
<keyword evidence="5" id="KW-0598">Phosphotransferase system</keyword>
<evidence type="ECO:0000256" key="2">
    <source>
        <dbReference type="ARBA" id="ARBA00022553"/>
    </source>
</evidence>
<evidence type="ECO:0000313" key="10">
    <source>
        <dbReference type="Proteomes" id="UP000029079"/>
    </source>
</evidence>
<evidence type="ECO:0000256" key="6">
    <source>
        <dbReference type="ARBA" id="ARBA00022777"/>
    </source>
</evidence>
<reference evidence="9 10" key="1">
    <citation type="journal article" date="2014" name="Genome Announc.">
        <title>Complete Genome Sequences of Fish Pathogenic Weissella ceti Strains WS74 and WS105.</title>
        <authorList>
            <person name="Figueiredo H.C."/>
            <person name="Leal C.A."/>
            <person name="Dorella F.A."/>
            <person name="Carvalho A.F."/>
            <person name="Soares S.C."/>
            <person name="Pereira F.L."/>
            <person name="Azevedo V.A."/>
        </authorList>
    </citation>
    <scope>NUCLEOTIDE SEQUENCE [LARGE SCALE GENOMIC DNA]</scope>
    <source>
        <strain evidence="9 10">WS74</strain>
    </source>
</reference>
<dbReference type="Gene3D" id="3.40.50.2300">
    <property type="match status" value="1"/>
</dbReference>
<dbReference type="InterPro" id="IPR036095">
    <property type="entry name" value="PTS_EIIB-like_sf"/>
</dbReference>
<dbReference type="Proteomes" id="UP000029079">
    <property type="component" value="Chromosome"/>
</dbReference>
<evidence type="ECO:0000256" key="1">
    <source>
        <dbReference type="ARBA" id="ARBA00022448"/>
    </source>
</evidence>
<dbReference type="CDD" id="cd05564">
    <property type="entry name" value="PTS_IIB_chitobiose_lichenan"/>
    <property type="match status" value="1"/>
</dbReference>
<evidence type="ECO:0000313" key="9">
    <source>
        <dbReference type="EMBL" id="AIM63291.1"/>
    </source>
</evidence>
<feature type="domain" description="PTS EIIB type-3" evidence="8">
    <location>
        <begin position="3"/>
        <end position="107"/>
    </location>
</feature>
<dbReference type="KEGG" id="wce:WS08_0974"/>
<dbReference type="STRING" id="759620.WS105_1036"/>
<evidence type="ECO:0000256" key="3">
    <source>
        <dbReference type="ARBA" id="ARBA00022597"/>
    </source>
</evidence>
<dbReference type="KEGG" id="wci:WS105_1036"/>
<reference evidence="10" key="2">
    <citation type="submission" date="2014-08" db="EMBL/GenBank/DDBJ databases">
        <title>Complete genome of Weissella ceti strain WS74 isolated from diseased rainbow trout in Brazil.</title>
        <authorList>
            <person name="Figueiredo H.C.P."/>
            <person name="Leal C.A.G."/>
            <person name="Pereira F.L."/>
            <person name="Soares S.C."/>
            <person name="Dorella F.A."/>
            <person name="Carvalho A.F."/>
            <person name="Azevedo V.A.C."/>
        </authorList>
    </citation>
    <scope>NUCLEOTIDE SEQUENCE [LARGE SCALE GENOMIC DNA]</scope>
    <source>
        <strain evidence="10">WS74</strain>
    </source>
</reference>
<dbReference type="GO" id="GO:0008982">
    <property type="term" value="F:protein-N(PI)-phosphohistidine-sugar phosphotransferase activity"/>
    <property type="evidence" value="ECO:0007669"/>
    <property type="project" value="InterPro"/>
</dbReference>
<dbReference type="OrthoDB" id="9808134at2"/>
<gene>
    <name evidence="9" type="ORF">WS74_1040</name>
</gene>
<name>A0A075U189_9LACO</name>
<proteinExistence type="predicted"/>
<keyword evidence="4" id="KW-0808">Transferase</keyword>
<dbReference type="KEGG" id="wct:WS74_1040"/>
<dbReference type="GO" id="GO:0016301">
    <property type="term" value="F:kinase activity"/>
    <property type="evidence" value="ECO:0007669"/>
    <property type="project" value="UniProtKB-KW"/>
</dbReference>
<dbReference type="RefSeq" id="WP_009496155.1">
    <property type="nucleotide sequence ID" value="NZ_CP009223.1"/>
</dbReference>
<evidence type="ECO:0000259" key="8">
    <source>
        <dbReference type="PROSITE" id="PS51100"/>
    </source>
</evidence>
<dbReference type="PANTHER" id="PTHR34581:SF2">
    <property type="entry name" value="PTS SYSTEM N,N'-DIACETYLCHITOBIOSE-SPECIFIC EIIB COMPONENT"/>
    <property type="match status" value="1"/>
</dbReference>
<dbReference type="InterPro" id="IPR051819">
    <property type="entry name" value="PTS_sugar-specific_EIIB"/>
</dbReference>
<dbReference type="InterPro" id="IPR003501">
    <property type="entry name" value="PTS_EIIB_2/3"/>
</dbReference>
<keyword evidence="10" id="KW-1185">Reference proteome</keyword>
<dbReference type="PANTHER" id="PTHR34581">
    <property type="entry name" value="PTS SYSTEM N,N'-DIACETYLCHITOBIOSE-SPECIFIC EIIB COMPONENT"/>
    <property type="match status" value="1"/>
</dbReference>
<organism evidence="9 10">
    <name type="scientific">Weissella ceti</name>
    <dbReference type="NCBI Taxonomy" id="759620"/>
    <lineage>
        <taxon>Bacteria</taxon>
        <taxon>Bacillati</taxon>
        <taxon>Bacillota</taxon>
        <taxon>Bacilli</taxon>
        <taxon>Lactobacillales</taxon>
        <taxon>Lactobacillaceae</taxon>
        <taxon>Weissella</taxon>
    </lineage>
</organism>
<keyword evidence="3" id="KW-0762">Sugar transport</keyword>
<keyword evidence="2" id="KW-0597">Phosphoprotein</keyword>
<dbReference type="GO" id="GO:0009401">
    <property type="term" value="P:phosphoenolpyruvate-dependent sugar phosphotransferase system"/>
    <property type="evidence" value="ECO:0007669"/>
    <property type="project" value="UniProtKB-KW"/>
</dbReference>
<dbReference type="Pfam" id="PF02302">
    <property type="entry name" value="PTS_IIB"/>
    <property type="match status" value="1"/>
</dbReference>
<feature type="modified residue" description="Phosphocysteine; by EIIA" evidence="7">
    <location>
        <position position="10"/>
    </location>
</feature>
<evidence type="ECO:0000256" key="5">
    <source>
        <dbReference type="ARBA" id="ARBA00022683"/>
    </source>
</evidence>
<evidence type="ECO:0000256" key="4">
    <source>
        <dbReference type="ARBA" id="ARBA00022679"/>
    </source>
</evidence>
<keyword evidence="6" id="KW-0418">Kinase</keyword>
<dbReference type="PATRIC" id="fig|759620.7.peg.999"/>